<feature type="domain" description="Cortactin-binding protein-2 N-terminal" evidence="9">
    <location>
        <begin position="6"/>
        <end position="194"/>
    </location>
</feature>
<evidence type="ECO:0000256" key="4">
    <source>
        <dbReference type="ARBA" id="ARBA00022553"/>
    </source>
</evidence>
<name>A0A672IYG1_SALFA</name>
<evidence type="ECO:0000256" key="5">
    <source>
        <dbReference type="ARBA" id="ARBA00023054"/>
    </source>
</evidence>
<reference evidence="10" key="2">
    <citation type="submission" date="2025-08" db="UniProtKB">
        <authorList>
            <consortium name="Ensembl"/>
        </authorList>
    </citation>
    <scope>IDENTIFICATION</scope>
</reference>
<dbReference type="OrthoDB" id="6021133at2759"/>
<dbReference type="CTD" id="556247"/>
<dbReference type="InterPro" id="IPR019131">
    <property type="entry name" value="Cortactin-binding_p2_N"/>
</dbReference>
<keyword evidence="11" id="KW-1185">Reference proteome</keyword>
<evidence type="ECO:0000256" key="6">
    <source>
        <dbReference type="ARBA" id="ARBA00023273"/>
    </source>
</evidence>
<keyword evidence="6" id="KW-0966">Cell projection</keyword>
<dbReference type="OMA" id="VECSTVQ"/>
<feature type="compositionally biased region" description="Polar residues" evidence="8">
    <location>
        <begin position="399"/>
        <end position="412"/>
    </location>
</feature>
<feature type="coiled-coil region" evidence="7">
    <location>
        <begin position="108"/>
        <end position="167"/>
    </location>
</feature>
<organism evidence="10 11">
    <name type="scientific">Salarias fasciatus</name>
    <name type="common">Jewelled blenny</name>
    <name type="synonym">Blennius fasciatus</name>
    <dbReference type="NCBI Taxonomy" id="181472"/>
    <lineage>
        <taxon>Eukaryota</taxon>
        <taxon>Metazoa</taxon>
        <taxon>Chordata</taxon>
        <taxon>Craniata</taxon>
        <taxon>Vertebrata</taxon>
        <taxon>Euteleostomi</taxon>
        <taxon>Actinopterygii</taxon>
        <taxon>Neopterygii</taxon>
        <taxon>Teleostei</taxon>
        <taxon>Neoteleostei</taxon>
        <taxon>Acanthomorphata</taxon>
        <taxon>Ovalentaria</taxon>
        <taxon>Blenniimorphae</taxon>
        <taxon>Blenniiformes</taxon>
        <taxon>Blennioidei</taxon>
        <taxon>Blenniidae</taxon>
        <taxon>Salariinae</taxon>
        <taxon>Salarias</taxon>
    </lineage>
</organism>
<dbReference type="AlphaFoldDB" id="A0A672IYG1"/>
<dbReference type="GO" id="GO:0005737">
    <property type="term" value="C:cytoplasm"/>
    <property type="evidence" value="ECO:0007669"/>
    <property type="project" value="UniProtKB-SubCell"/>
</dbReference>
<reference evidence="10" key="1">
    <citation type="submission" date="2019-06" db="EMBL/GenBank/DDBJ databases">
        <authorList>
            <consortium name="Wellcome Sanger Institute Data Sharing"/>
        </authorList>
    </citation>
    <scope>NUCLEOTIDE SEQUENCE [LARGE SCALE GENOMIC DNA]</scope>
</reference>
<dbReference type="GeneID" id="115408027"/>
<feature type="compositionally biased region" description="Low complexity" evidence="8">
    <location>
        <begin position="535"/>
        <end position="547"/>
    </location>
</feature>
<evidence type="ECO:0000313" key="10">
    <source>
        <dbReference type="Ensembl" id="ENSSFAP00005046124.1"/>
    </source>
</evidence>
<evidence type="ECO:0000256" key="1">
    <source>
        <dbReference type="ARBA" id="ARBA00004316"/>
    </source>
</evidence>
<dbReference type="Ensembl" id="ENSSFAT00005047703.1">
    <property type="protein sequence ID" value="ENSSFAP00005046124.1"/>
    <property type="gene ID" value="ENSSFAG00005022529.1"/>
</dbReference>
<sequence>MNVEALSRAELLTLLSILEGELEAQDVVIHALRAQHKDAFVQERYGQYDLSDPFLALQRDNEAAERHDALAQPHTHLQGQAVGPNPLAVLKLVMAHCKRMQERMMGQLAAAESRHRRMIADLEEEKRRRAQDSAQHANFTFMLQTERDKLLQQLELEHATVQRLEREQAQVVSKVEESLSQQQELSSTLSLELQKASSQAQEEAQKVSQLHLLLQEESGTLEKLRAILEKEKSRAAQLEASAERQRAEFDAEREEMRARLVKEEGRSRELERQVEELKKRLAEPKRCREEVKEGVAEARGESKVIAASTSLQTEPDGRITATPKSGSLPRVNGHHKDAEPPQEGRGAENGSVVENGGAALLHSPLHPNAHSPSSTASSSLSSSPISSPVLAKRLGSPGFHQSSYQAGVNQRFQAARHKFQSQAELEQQQHGGPLSPRDLSPTTASVPPPPEHSTAKQLARNTVTQVLSRFTSQQAGVKLAPISSSPFGTDYRNLAASPTGGRSPSSGPLSPGIRSPITPRSERTHPPPPIPPKKPGMSPTPGSPSHSARASLFPELTGNCGHSGPEGAKEADLVLSSSS</sequence>
<dbReference type="Pfam" id="PF09727">
    <property type="entry name" value="CortBP2"/>
    <property type="match status" value="1"/>
</dbReference>
<dbReference type="RefSeq" id="XP_029974474.1">
    <property type="nucleotide sequence ID" value="XM_030118614.1"/>
</dbReference>
<proteinExistence type="predicted"/>
<keyword evidence="5 7" id="KW-0175">Coiled coil</keyword>
<feature type="compositionally biased region" description="Polar residues" evidence="8">
    <location>
        <begin position="420"/>
        <end position="430"/>
    </location>
</feature>
<evidence type="ECO:0000256" key="8">
    <source>
        <dbReference type="SAM" id="MobiDB-lite"/>
    </source>
</evidence>
<feature type="compositionally biased region" description="Low complexity" evidence="8">
    <location>
        <begin position="371"/>
        <end position="388"/>
    </location>
</feature>
<keyword evidence="4" id="KW-0597">Phosphoprotein</keyword>
<dbReference type="InParanoid" id="A0A672IYG1"/>
<evidence type="ECO:0000313" key="11">
    <source>
        <dbReference type="Proteomes" id="UP000472267"/>
    </source>
</evidence>
<feature type="coiled-coil region" evidence="7">
    <location>
        <begin position="214"/>
        <end position="280"/>
    </location>
</feature>
<evidence type="ECO:0000256" key="7">
    <source>
        <dbReference type="SAM" id="Coils"/>
    </source>
</evidence>
<dbReference type="Proteomes" id="UP000472267">
    <property type="component" value="Chromosome 20"/>
</dbReference>
<keyword evidence="3" id="KW-0963">Cytoplasm</keyword>
<protein>
    <submittedName>
        <fullName evidence="10">CTTNBP2 N-terminal-like protein</fullName>
    </submittedName>
</protein>
<evidence type="ECO:0000259" key="9">
    <source>
        <dbReference type="Pfam" id="PF09727"/>
    </source>
</evidence>
<evidence type="ECO:0000256" key="3">
    <source>
        <dbReference type="ARBA" id="ARBA00022490"/>
    </source>
</evidence>
<feature type="region of interest" description="Disordered" evidence="8">
    <location>
        <begin position="306"/>
        <end position="579"/>
    </location>
</feature>
<dbReference type="GO" id="GO:0042995">
    <property type="term" value="C:cell projection"/>
    <property type="evidence" value="ECO:0007669"/>
    <property type="project" value="UniProtKB-SubCell"/>
</dbReference>
<feature type="compositionally biased region" description="Polar residues" evidence="8">
    <location>
        <begin position="455"/>
        <end position="475"/>
    </location>
</feature>
<dbReference type="InterPro" id="IPR050719">
    <property type="entry name" value="Cortactin-Actin_Reg"/>
</dbReference>
<accession>A0A672IYG1</accession>
<evidence type="ECO:0000256" key="2">
    <source>
        <dbReference type="ARBA" id="ARBA00004496"/>
    </source>
</evidence>
<reference evidence="10" key="3">
    <citation type="submission" date="2025-09" db="UniProtKB">
        <authorList>
            <consortium name="Ensembl"/>
        </authorList>
    </citation>
    <scope>IDENTIFICATION</scope>
</reference>
<dbReference type="RefSeq" id="XP_029974473.1">
    <property type="nucleotide sequence ID" value="XM_030118613.1"/>
</dbReference>
<gene>
    <name evidence="10" type="primary">LOC115408027</name>
</gene>
<feature type="compositionally biased region" description="Low complexity" evidence="8">
    <location>
        <begin position="497"/>
        <end position="519"/>
    </location>
</feature>
<dbReference type="PANTHER" id="PTHR23166">
    <property type="entry name" value="FILAMIN/GPBP-INTERACTING PROTEIN"/>
    <property type="match status" value="1"/>
</dbReference>
<dbReference type="PANTHER" id="PTHR23166:SF9">
    <property type="entry name" value="CTTNBP2 N-TERMINAL-LIKE PROTEIN"/>
    <property type="match status" value="1"/>
</dbReference>
<comment type="subcellular location">
    <subcellularLocation>
        <location evidence="1">Cell projection</location>
    </subcellularLocation>
    <subcellularLocation>
        <location evidence="2">Cytoplasm</location>
    </subcellularLocation>
</comment>